<name>D9J0R5_9CAUD</name>
<evidence type="ECO:0000313" key="1">
    <source>
        <dbReference type="EMBL" id="ADJ53152.1"/>
    </source>
</evidence>
<sequence length="176" mass="20009">MRISDVYAGEVALEVVSTFPCAPNQIKTEIMYIPSLDPMQWFPVIPAYQYVFDHKTKNFKLIKEAGWDIYPRAELPTDVSSVEYGGRSKAINAYNEALFAKLCATFPAIKHPDSLETISDVDIAIAELVQLITDALSLSEITHSDDIPTEPEIHMYELGEAYSMYSMKRKLFREYN</sequence>
<organism evidence="1 2">
    <name type="scientific">Brochothrix phage A9</name>
    <dbReference type="NCBI Taxonomy" id="857312"/>
    <lineage>
        <taxon>Viruses</taxon>
        <taxon>Duplodnaviria</taxon>
        <taxon>Heunggongvirae</taxon>
        <taxon>Uroviricota</taxon>
        <taxon>Caudoviricetes</taxon>
        <taxon>Herelleviridae</taxon>
        <taxon>Klumppvirus</taxon>
        <taxon>Klumppvirus A9</taxon>
    </lineage>
</organism>
<reference evidence="1 2" key="1">
    <citation type="journal article" date="2010" name="J. Bacteriol.">
        <title>Brochothrix thermosphacta bacteriophages feature heterogeneous and highly mosaic genomes and utilize unique prophage insertion sites.</title>
        <authorList>
            <person name="Kilcher S."/>
            <person name="Loessner M.J."/>
            <person name="Klumpp J."/>
        </authorList>
    </citation>
    <scope>NUCLEOTIDE SEQUENCE [LARGE SCALE GENOMIC DNA]</scope>
</reference>
<dbReference type="KEGG" id="vg:10359148"/>
<accession>D9J0R5</accession>
<keyword evidence="2" id="KW-1185">Reference proteome</keyword>
<dbReference type="RefSeq" id="YP_004301451.1">
    <property type="nucleotide sequence ID" value="NC_015253.1"/>
</dbReference>
<evidence type="ECO:0000313" key="2">
    <source>
        <dbReference type="Proteomes" id="UP000000331"/>
    </source>
</evidence>
<dbReference type="EMBL" id="HM242243">
    <property type="protein sequence ID" value="ADJ53152.1"/>
    <property type="molecule type" value="Genomic_DNA"/>
</dbReference>
<dbReference type="Proteomes" id="UP000000331">
    <property type="component" value="Segment"/>
</dbReference>
<dbReference type="GeneID" id="10359148"/>
<proteinExistence type="predicted"/>
<protein>
    <submittedName>
        <fullName evidence="1">Gp118</fullName>
    </submittedName>
</protein>